<dbReference type="SUPFAM" id="SSF63380">
    <property type="entry name" value="Riboflavin synthase domain-like"/>
    <property type="match status" value="1"/>
</dbReference>
<dbReference type="GeneID" id="93557874"/>
<dbReference type="SUPFAM" id="SSF52343">
    <property type="entry name" value="Ferredoxin reductase-like, C-terminal NADP-linked domain"/>
    <property type="match status" value="1"/>
</dbReference>
<dbReference type="SUPFAM" id="SSF51971">
    <property type="entry name" value="Nucleotide-binding domain"/>
    <property type="match status" value="1"/>
</dbReference>
<keyword evidence="3" id="KW-1185">Reference proteome</keyword>
<dbReference type="NCBIfam" id="TIGR01316">
    <property type="entry name" value="gltA"/>
    <property type="match status" value="1"/>
</dbReference>
<dbReference type="RefSeq" id="WP_008621009.1">
    <property type="nucleotide sequence ID" value="NZ_JH376605.1"/>
</dbReference>
<dbReference type="Gene3D" id="3.40.50.80">
    <property type="entry name" value="Nucleotide-binding domain of ferredoxin-NADP reductase (FNR) module"/>
    <property type="match status" value="1"/>
</dbReference>
<name>G5SSX1_9BACT</name>
<dbReference type="PATRIC" id="fig|762968.3.peg.2205"/>
<evidence type="ECO:0000313" key="2">
    <source>
        <dbReference type="EMBL" id="EHG99758.1"/>
    </source>
</evidence>
<evidence type="ECO:0000313" key="3">
    <source>
        <dbReference type="Proteomes" id="UP000003598"/>
    </source>
</evidence>
<dbReference type="InterPro" id="IPR039261">
    <property type="entry name" value="FNR_nucleotide-bd"/>
</dbReference>
<comment type="caution">
    <text evidence="2">The sequence shown here is derived from an EMBL/GenBank/DDBJ whole genome shotgun (WGS) entry which is preliminary data.</text>
</comment>
<dbReference type="InterPro" id="IPR006004">
    <property type="entry name" value="SudA-like"/>
</dbReference>
<dbReference type="Gene3D" id="3.50.50.60">
    <property type="entry name" value="FAD/NAD(P)-binding domain"/>
    <property type="match status" value="2"/>
</dbReference>
<dbReference type="AlphaFoldDB" id="G5SSX1"/>
<evidence type="ECO:0000259" key="1">
    <source>
        <dbReference type="PROSITE" id="PS51384"/>
    </source>
</evidence>
<reference evidence="2 3" key="1">
    <citation type="submission" date="2011-03" db="EMBL/GenBank/DDBJ databases">
        <authorList>
            <person name="Weinstock G."/>
            <person name="Sodergren E."/>
            <person name="Clifton S."/>
            <person name="Fulton L."/>
            <person name="Fulton B."/>
            <person name="Courtney L."/>
            <person name="Fronick C."/>
            <person name="Harrison M."/>
            <person name="Strong C."/>
            <person name="Farmer C."/>
            <person name="Delahaunty K."/>
            <person name="Markovic C."/>
            <person name="Hall O."/>
            <person name="Minx P."/>
            <person name="Tomlinson C."/>
            <person name="Mitreva M."/>
            <person name="Hou S."/>
            <person name="Chen J."/>
            <person name="Wollam A."/>
            <person name="Pepin K.H."/>
            <person name="Johnson M."/>
            <person name="Bhonagiri V."/>
            <person name="Zhang X."/>
            <person name="Suruliraj S."/>
            <person name="Warren W."/>
            <person name="Chinwalla A."/>
            <person name="Mardis E.R."/>
            <person name="Wilson R.K."/>
        </authorList>
    </citation>
    <scope>NUCLEOTIDE SEQUENCE [LARGE SCALE GENOMIC DNA]</scope>
    <source>
        <strain evidence="2 3">YIT 11840</strain>
    </source>
</reference>
<dbReference type="InterPro" id="IPR017927">
    <property type="entry name" value="FAD-bd_FR_type"/>
</dbReference>
<dbReference type="SUPFAM" id="SSF46548">
    <property type="entry name" value="alpha-helical ferredoxin"/>
    <property type="match status" value="1"/>
</dbReference>
<dbReference type="Pfam" id="PF14691">
    <property type="entry name" value="Fer4_20"/>
    <property type="match status" value="1"/>
</dbReference>
<feature type="domain" description="FAD-binding FR-type" evidence="1">
    <location>
        <begin position="1"/>
        <end position="95"/>
    </location>
</feature>
<dbReference type="InterPro" id="IPR036188">
    <property type="entry name" value="FAD/NAD-bd_sf"/>
</dbReference>
<dbReference type="NCBIfam" id="NF004862">
    <property type="entry name" value="PRK06222.1"/>
    <property type="match status" value="1"/>
</dbReference>
<dbReference type="STRING" id="762968.HMPREF9441_02471"/>
<dbReference type="Gene3D" id="1.10.1060.10">
    <property type="entry name" value="Alpha-helical ferredoxin"/>
    <property type="match status" value="1"/>
</dbReference>
<dbReference type="Pfam" id="PF07992">
    <property type="entry name" value="Pyr_redox_2"/>
    <property type="match status" value="1"/>
</dbReference>
<dbReference type="InterPro" id="IPR017938">
    <property type="entry name" value="Riboflavin_synthase-like_b-brl"/>
</dbReference>
<gene>
    <name evidence="2" type="ORF">HMPREF9441_02471</name>
</gene>
<dbReference type="Proteomes" id="UP000003598">
    <property type="component" value="Unassembled WGS sequence"/>
</dbReference>
<accession>G5SSX1</accession>
<dbReference type="PANTHER" id="PTHR42783:SF3">
    <property type="entry name" value="GLUTAMATE SYNTHASE [NADPH] SMALL CHAIN-RELATED"/>
    <property type="match status" value="1"/>
</dbReference>
<dbReference type="Pfam" id="PF10418">
    <property type="entry name" value="DHODB_Fe-S_bind"/>
    <property type="match status" value="1"/>
</dbReference>
<dbReference type="InterPro" id="IPR028261">
    <property type="entry name" value="DPD_II"/>
</dbReference>
<protein>
    <submittedName>
        <fullName evidence="2">Glutamate synthase</fullName>
    </submittedName>
</protein>
<dbReference type="Gene3D" id="2.40.30.10">
    <property type="entry name" value="Translation factors"/>
    <property type="match status" value="1"/>
</dbReference>
<dbReference type="NCBIfam" id="NF009414">
    <property type="entry name" value="PRK12778.1"/>
    <property type="match status" value="1"/>
</dbReference>
<dbReference type="eggNOG" id="COG0493">
    <property type="taxonomic scope" value="Bacteria"/>
</dbReference>
<dbReference type="GO" id="GO:0016491">
    <property type="term" value="F:oxidoreductase activity"/>
    <property type="evidence" value="ECO:0007669"/>
    <property type="project" value="InterPro"/>
</dbReference>
<dbReference type="InterPro" id="IPR023753">
    <property type="entry name" value="FAD/NAD-binding_dom"/>
</dbReference>
<dbReference type="InterPro" id="IPR009051">
    <property type="entry name" value="Helical_ferredxn"/>
</dbReference>
<dbReference type="CDD" id="cd06219">
    <property type="entry name" value="DHOD_e_trans_like1"/>
    <property type="match status" value="1"/>
</dbReference>
<dbReference type="eggNOG" id="COG0543">
    <property type="taxonomic scope" value="Bacteria"/>
</dbReference>
<proteinExistence type="predicted"/>
<organism evidence="2 3">
    <name type="scientific">Paraprevotella clara YIT 11840</name>
    <dbReference type="NCBI Taxonomy" id="762968"/>
    <lineage>
        <taxon>Bacteria</taxon>
        <taxon>Pseudomonadati</taxon>
        <taxon>Bacteroidota</taxon>
        <taxon>Bacteroidia</taxon>
        <taxon>Bacteroidales</taxon>
        <taxon>Prevotellaceae</taxon>
        <taxon>Paraprevotella</taxon>
    </lineage>
</organism>
<dbReference type="OrthoDB" id="9803192at2"/>
<dbReference type="InterPro" id="IPR019480">
    <property type="entry name" value="Dihydroorotate_DH_Fe-S-bd"/>
</dbReference>
<dbReference type="PANTHER" id="PTHR42783">
    <property type="entry name" value="GLUTAMATE SYNTHASE [NADPH] SMALL CHAIN"/>
    <property type="match status" value="1"/>
</dbReference>
<dbReference type="GO" id="GO:0051536">
    <property type="term" value="F:iron-sulfur cluster binding"/>
    <property type="evidence" value="ECO:0007669"/>
    <property type="project" value="InterPro"/>
</dbReference>
<dbReference type="EMBL" id="AFFY01000033">
    <property type="protein sequence ID" value="EHG99758.1"/>
    <property type="molecule type" value="Genomic_DNA"/>
</dbReference>
<sequence>MNRIVSKSRFSEKVFKFEIEAPLIAKARKAGHFVIVRVGEKGERMPLTIAGADPVKGTITLVVQEVGLSSTRLCHLNEGDYITDVVGPLGKATHIEKFGTVVCAGGGVGVAPMLPIIEALKAAGNRVISVLAGRSKELIILEDEVRKSSDEVIIMTDDGSYGRKGLVTEGIESVIQREKVDKCFAIGPAVMMKFCCLLTKKYGIPTDVSLNTIMVDGTGMCGACRISVGGKTRFVCVDGPEFDGHQVDFDEMLKRMGAFKKEETEEMQRFAQASGSMPENTDSQAEKACAADASRMDTTTPLCELTDRNAPWRQEIRKAMKPKERTAIPRVVMPELDPVYRATTRTEEVNIGLNAEQAMTEARRCLDCANPTCMQGCPVSINIPSFIKNIERGEFLNAARVLKSTSALPAVCGRVCPQEKQCESQCIHLKMNEPAVAIGYLERFAADFERESGMMSVPECAPANGIKVAVIGSGPAGLSFAGDMAKYGYDVTVFEALHEIGGVLKYGIPEFRLPNKIVDVEIQNLEKIGVKFEKDCLVGKTISVQELEDEGFKGIFVGSGAGLPNFMGIPGENSINIMSSNEYLTRVNLMDASNPDTDTPIHLAKNVMVVGGGNTAMDSCRTAKRLGAERVMIVYRRSEAEMPARLEEVKHAKEEGIEFLTLHNPLEYIADEKGAVKQVVLQKMQLGEPDASGRRSPEPILGATETLDIDMAIVAVGVSPNPIVPTSIQGLELGRKNTIVVNEGMQTNIPCIFAGGDIVRGGATVILAMGDGRKAASSMHEYLQK</sequence>
<dbReference type="HOGENOM" id="CLU_011095_1_0_10"/>
<dbReference type="PROSITE" id="PS51384">
    <property type="entry name" value="FAD_FR"/>
    <property type="match status" value="1"/>
</dbReference>
<dbReference type="PRINTS" id="PR00419">
    <property type="entry name" value="ADXRDTASE"/>
</dbReference>